<dbReference type="RefSeq" id="WP_208675746.1">
    <property type="nucleotide sequence ID" value="NZ_CP030139.2"/>
</dbReference>
<dbReference type="GO" id="GO:0043709">
    <property type="term" value="P:cell adhesion involved in single-species biofilm formation"/>
    <property type="evidence" value="ECO:0007669"/>
    <property type="project" value="TreeGrafter"/>
</dbReference>
<dbReference type="SUPFAM" id="SSF55781">
    <property type="entry name" value="GAF domain-like"/>
    <property type="match status" value="1"/>
</dbReference>
<dbReference type="CDD" id="cd01949">
    <property type="entry name" value="GGDEF"/>
    <property type="match status" value="1"/>
</dbReference>
<feature type="domain" description="Phytochrome chromophore attachment site" evidence="2">
    <location>
        <begin position="91"/>
        <end position="227"/>
    </location>
</feature>
<evidence type="ECO:0000313" key="5">
    <source>
        <dbReference type="Proteomes" id="UP000267249"/>
    </source>
</evidence>
<dbReference type="InterPro" id="IPR050469">
    <property type="entry name" value="Diguanylate_Cyclase"/>
</dbReference>
<keyword evidence="1" id="KW-0175">Coiled coil</keyword>
<dbReference type="SUPFAM" id="SSF55073">
    <property type="entry name" value="Nucleotide cyclase"/>
    <property type="match status" value="1"/>
</dbReference>
<dbReference type="FunFam" id="3.30.70.270:FF:000001">
    <property type="entry name" value="Diguanylate cyclase domain protein"/>
    <property type="match status" value="1"/>
</dbReference>
<reference evidence="4 5" key="1">
    <citation type="journal article" date="2018" name="Sci. Rep.">
        <title>Genome Features and Biochemical Characteristics of a Robust, Fast Growing and Naturally Transformable Cyanobacterium Synechococcus elongatus PCC 11801 Isolated from India.</title>
        <authorList>
            <person name="Jaiswal D."/>
            <person name="Sengupta A."/>
            <person name="Sohoni S."/>
            <person name="Sengupta S."/>
            <person name="Phadnavis A.G."/>
            <person name="Pakrasi H.B."/>
            <person name="Wangikar P.P."/>
        </authorList>
    </citation>
    <scope>NUCLEOTIDE SEQUENCE [LARGE SCALE GENOMIC DNA]</scope>
    <source>
        <strain evidence="4 5">PCC 11801</strain>
    </source>
</reference>
<dbReference type="InterPro" id="IPR029016">
    <property type="entry name" value="GAF-like_dom_sf"/>
</dbReference>
<dbReference type="PROSITE" id="PS50887">
    <property type="entry name" value="GGDEF"/>
    <property type="match status" value="1"/>
</dbReference>
<dbReference type="GO" id="GO:0052621">
    <property type="term" value="F:diguanylate cyclase activity"/>
    <property type="evidence" value="ECO:0007669"/>
    <property type="project" value="TreeGrafter"/>
</dbReference>
<dbReference type="InterPro" id="IPR000160">
    <property type="entry name" value="GGDEF_dom"/>
</dbReference>
<dbReference type="PANTHER" id="PTHR45138:SF9">
    <property type="entry name" value="DIGUANYLATE CYCLASE DGCM-RELATED"/>
    <property type="match status" value="1"/>
</dbReference>
<dbReference type="Proteomes" id="UP000267249">
    <property type="component" value="Chromosome"/>
</dbReference>
<dbReference type="GO" id="GO:1902201">
    <property type="term" value="P:negative regulation of bacterial-type flagellum-dependent cell motility"/>
    <property type="evidence" value="ECO:0007669"/>
    <property type="project" value="TreeGrafter"/>
</dbReference>
<organism evidence="4 5">
    <name type="scientific">Synechococcus elongatus PCC 11801</name>
    <dbReference type="NCBI Taxonomy" id="2219813"/>
    <lineage>
        <taxon>Bacteria</taxon>
        <taxon>Bacillati</taxon>
        <taxon>Cyanobacteriota</taxon>
        <taxon>Cyanophyceae</taxon>
        <taxon>Synechococcales</taxon>
        <taxon>Synechococcaceae</taxon>
        <taxon>Synechococcus</taxon>
    </lineage>
</organism>
<sequence>MFGLVAGLLAAAFLATVKPGSGWLLLVSSLVTVTAAAILQSVSDRRYLNDLSHRYEQLRREQETLADSYQKQLDQERLLIDITLSVRQSLNLNKVMETAVTEVRSLLRVNRVLVYQFQPDWRGEVVAESVSDPEYSVLGIKIEDYCFENDWDKQYREGYIHQIHQVATAPLNPCYRQLLQSLKVQSNLVLPIRYEQKLWGLLAAHHCTLPRTWLNSEVILLKQVAEQLSIAISQAQLLKTLEVTNQKLQDQVRIDGLTQIPNRRRFDEYFHDVWLWGCRDHSPLALLLIDVDYFKNYNDFYGHLAGDSVLRKIGLLLSATVLRATDLVARYGGEEFVVVLPSTTLEGAKAVAQRLQSDLNQLKIPHEHSPVADWITVSIGVAVMVPDPTVPSVMLIDQADEALYDAKAAGRNCIMYAKSSSTDKPYQP</sequence>
<gene>
    <name evidence="4" type="ORF">DOP62_03865</name>
</gene>
<evidence type="ECO:0000313" key="4">
    <source>
        <dbReference type="EMBL" id="AZB71980.1"/>
    </source>
</evidence>
<dbReference type="InterPro" id="IPR003018">
    <property type="entry name" value="GAF"/>
</dbReference>
<evidence type="ECO:0000259" key="2">
    <source>
        <dbReference type="PROSITE" id="PS50046"/>
    </source>
</evidence>
<dbReference type="EMBL" id="CP030139">
    <property type="protein sequence ID" value="AZB71980.1"/>
    <property type="molecule type" value="Genomic_DNA"/>
</dbReference>
<dbReference type="NCBIfam" id="TIGR00254">
    <property type="entry name" value="GGDEF"/>
    <property type="match status" value="1"/>
</dbReference>
<name>A0AAN1UTY3_SYNEL</name>
<dbReference type="InterPro" id="IPR043128">
    <property type="entry name" value="Rev_trsase/Diguanyl_cyclase"/>
</dbReference>
<dbReference type="Pfam" id="PF01590">
    <property type="entry name" value="GAF"/>
    <property type="match status" value="1"/>
</dbReference>
<feature type="coiled-coil region" evidence="1">
    <location>
        <begin position="48"/>
        <end position="75"/>
    </location>
</feature>
<dbReference type="GO" id="GO:0005886">
    <property type="term" value="C:plasma membrane"/>
    <property type="evidence" value="ECO:0007669"/>
    <property type="project" value="TreeGrafter"/>
</dbReference>
<dbReference type="Gene3D" id="3.30.450.40">
    <property type="match status" value="1"/>
</dbReference>
<evidence type="ECO:0000259" key="3">
    <source>
        <dbReference type="PROSITE" id="PS50887"/>
    </source>
</evidence>
<feature type="domain" description="GGDEF" evidence="3">
    <location>
        <begin position="282"/>
        <end position="419"/>
    </location>
</feature>
<dbReference type="SMART" id="SM00065">
    <property type="entry name" value="GAF"/>
    <property type="match status" value="1"/>
</dbReference>
<dbReference type="AlphaFoldDB" id="A0AAN1UTY3"/>
<dbReference type="PANTHER" id="PTHR45138">
    <property type="entry name" value="REGULATORY COMPONENTS OF SENSORY TRANSDUCTION SYSTEM"/>
    <property type="match status" value="1"/>
</dbReference>
<dbReference type="InterPro" id="IPR029787">
    <property type="entry name" value="Nucleotide_cyclase"/>
</dbReference>
<evidence type="ECO:0000256" key="1">
    <source>
        <dbReference type="SAM" id="Coils"/>
    </source>
</evidence>
<dbReference type="InterPro" id="IPR016132">
    <property type="entry name" value="Phyto_chromo_attachment"/>
</dbReference>
<dbReference type="Pfam" id="PF00990">
    <property type="entry name" value="GGDEF"/>
    <property type="match status" value="1"/>
</dbReference>
<protein>
    <submittedName>
        <fullName evidence="4">Sensor domain-containing diguanylate cyclase</fullName>
    </submittedName>
</protein>
<dbReference type="Gene3D" id="3.30.70.270">
    <property type="match status" value="1"/>
</dbReference>
<dbReference type="PROSITE" id="PS50046">
    <property type="entry name" value="PHYTOCHROME_2"/>
    <property type="match status" value="1"/>
</dbReference>
<accession>A0AAN1UTY3</accession>
<proteinExistence type="predicted"/>
<dbReference type="SMART" id="SM00267">
    <property type="entry name" value="GGDEF"/>
    <property type="match status" value="1"/>
</dbReference>